<keyword evidence="14 21" id="KW-0675">Receptor</keyword>
<dbReference type="InterPro" id="IPR035910">
    <property type="entry name" value="RyR/IP3R_RIH_dom_sf"/>
</dbReference>
<sequence>MSDKMSSFLHIGDICSLYAEGSTNGFISTLGLVDDRCVVQPETGDLNNPPKKFRDCLFKLCPMNRYSAQKQFWKAAKPGANSTTDAVLLNKLHHAADLEKKQNETENRKLLGTVIQYGNVIQLLHLKSNKYLTVNKRLPALLEKNAMRVTLDEAGNEGSWFYIQPFYKLRSIGDSVVIGDKVVLNPVNAGQPLHASSHQLVDNPGCNEVNSVNCNTSWKIVLFMKWSDNKDDILKGGDVVRLFHAEQEKFLTCDEHRKKQHVFLRTTGRQSATSATSSKALWEVEVVQHDPCRGGAGYWNSLFRFKHLATGHYLAAEVDPDQDASRSRLRNAQEKMVYSLVSVPEGNDISSIFELDPTTLRGGDSLVPRNSYVRLRHLCTNTWVHSTNIPIDKEEEKPVMLKIGTSPVKEDKEAFAIVPVSPAEVRDLDFANDASKVLGSIAGKLEKGTITQNERRSVTKLLEDLVYFVTGGTNSGQDVLEVVFSKPNRERQKLMREQNILKQIFKLLQAPFTDCGDGPMLRLEELGDQRHAPFRHICRLCYRVLRHSQQDYRKNQEYIAKQFGFMQKQIGYDVLAEDTITALLHNNRKLLEKHITAAEIDTFVSLVRKNREPRFLDYLSDLCVSMNKSIPVTQELICKAVLNPTNADILIETKLVLSRFEFEGVSTGENALEAGEDEEEVWLFWRDSNKEVRSKSVRELAQDAKEGQKEDRDVLGYYRYQLNLFARMCLDRQYLAINEISGQLDVDLILRCMSDENLPYDLRASFCRLMLHMHVDRDPQEQVTPVKYARLWSEIPSEIAIDDYDSSGTSKDEIKERFAQTMEFVEEYLRDVVCQRFPFSDKEKNKLTFEVVNLARNLIYFGFYNFSDLLRLTKILLAILDCVHVTTIFPISKMAKGEENKGENNVEELRCSNVMRSIHGVGELMTQVVLRGGGFLPMTPTATAPEGNVKQAEPEKEDIMVMDTKLKIIEILQFILNVRLDYRISCLLCIFKREFDESNSQTSETSSGNSSQEGPSNVPGALDFEHIEEQAEGIFGGSEENTPLDLDDHGGRTFLRVLLHLTMHDYPPLVSGALQLLFRHFSQRQEVLQAFKQVQLLVTSQDVDNYKQIKQDLDQLRSIVEKSELWVYKGQGPDEAMDGASGENEHKKTEEGNNKSQQHESTSSYNYRVVKEILIRLSKLCVQESASVRKSRKQQQRLLRNMGAHAVVLELLQIPYEKAEDTKMQEIMRLAHEFLQNFCAGNQQNQALLHKHINLFLNPGILEAVTMQHIFMNNFQLCSEINERVVQHFVHCIETHGRNVQYIKFLQTIVKAEGKFIKKCQDMVMAELVNSGEDVLVFYNDRASFQTLIQMMRSERDRMDENSPLMYHIHLVELLAVCTEGKNVYTEIKCNSLLPLDDIVRVVTHEDCIPEVKIAYINFLNHCYVDTEVEMKEIYTSNHMWKLFENFLVDICRACNNTSDRKHADSILEKYVTEIVMSIVTTFFSSPFSDQSTTLQTRQPVFVQLLQGVFRVYHCNWLMPSQKASVESCIRVLSDVAKSRAIAIPVDLDSQVNNLFLKSHNLVQKTAMNWRLTARNAARRDSVLAASRDYRNIIERLQDIVSALEDRLRPLVQAELSVLVDVLHRPELLFPENTDARRKCESGGFICKLIKHTKQLLEENEEKLCIKVLQTLREMMTKDRGYGEKLISIDELDNAELPQAPDSENSTEQELEPSPPLRQLEDHKRGEALRQILVNRYYGNIRPSGRRESLTSFGNGPLSPGGPSKPGGGGGGSGSSPMSRGEMSLAEVQCHLDKEGASNLVIDLIMNASSDRVFHESILLAIALLEGGNTTIQHSFFCRLTEDKKSEKFFKVFYDRMKVAQQEIKATVTVNTSDLGNKKKDDEVDRDAPSRKKAKEPVTQITEEVRDQLLEASAATRKAFTTFRREADPDDHYQSGEGAQAAADKSKDDLEMSAVITIMQPILRFLQLLCENHNRDLQNFLRCQNNKTNYNLVCETLQFLDCICGSTTGGLGLLGLYINEKNVALINQTLESLTEYCQGPCHENQNCIATHESNGIDIITALILNDINPLGKKRMDLVLELKNNASKLLLAIMESRHDSENAERILYNMRPKELVEVIKKAYMQGEVEFEDGENGEDGAASPRNVGHNIYILAHQLARHNKELQTMLKPGGQVDGDEALEFYAKHTAQIEIVRLDRTMEQIVFPVPSICEFLTKESKLRIYYTTERDEQGSKINDFFLRSEDLFNEMNWQKKLRAQPVLYWCARNMSFWSSISFNLAVLMNLLVAFFYPFKGVRGGTLEPHWSGLLWTAMLISLAIVIALPKPHGIRALIASTILRLIFSVGLQPTLFLLGAFNVCNKIIFLMSFVGNCGTFTRGYRAMVLDVEFLYHLLYLLICAMGLFVHEFFYSLLLFDLVYREETLLNVIKSVTRNGRSIILTAVLALILVYLFSIVGYLFFKDDFILEVDRLPNETSLPEASESLASEFLYSDVCRVETGENCSSPAPKEELVPAEETEQDKEHTCETLLMCIVTVLSHGLRSGGGVGDVLRKPSKEEPLFAARVIYDLLFFFMVIIIVLNLIFGVIIDTFADLRSEKQKKEEILKTTCFICGLERDKFDNKTVTFEEHIKEEHNMWHYLCFIVLVKVKDSTEYTGPESYVAEMIKERNLDWFPRMRAMSLVSSDSEGEQNELRNLQEKLESTMKLVTNLSGQLSELKDQMTEQRKQKQRIGLLGHPPHMNVNPQQPA</sequence>
<evidence type="ECO:0000259" key="23">
    <source>
        <dbReference type="PROSITE" id="PS50919"/>
    </source>
</evidence>
<evidence type="ECO:0000256" key="11">
    <source>
        <dbReference type="ARBA" id="ARBA00022989"/>
    </source>
</evidence>
<dbReference type="CDD" id="cd23287">
    <property type="entry name" value="beta-trefoil_MIR_ITPR1"/>
    <property type="match status" value="1"/>
</dbReference>
<evidence type="ECO:0000256" key="4">
    <source>
        <dbReference type="ARBA" id="ARBA00022448"/>
    </source>
</evidence>
<comment type="catalytic activity">
    <reaction evidence="18">
        <text>Ca(2+)(in) = Ca(2+)(out)</text>
        <dbReference type="Rhea" id="RHEA:29671"/>
        <dbReference type="ChEBI" id="CHEBI:29108"/>
    </reaction>
</comment>
<dbReference type="InterPro" id="IPR013662">
    <property type="entry name" value="RIH_assoc-dom"/>
</dbReference>
<evidence type="ECO:0000256" key="20">
    <source>
        <dbReference type="ARBA" id="ARBA00061937"/>
    </source>
</evidence>
<evidence type="ECO:0000256" key="8">
    <source>
        <dbReference type="ARBA" id="ARBA00022737"/>
    </source>
</evidence>
<keyword evidence="5 21" id="KW-0109">Calcium transport</keyword>
<dbReference type="Proteomes" id="UP000314981">
    <property type="component" value="Chromosome 22"/>
</dbReference>
<feature type="domain" description="MIR" evidence="23">
    <location>
        <begin position="112"/>
        <end position="166"/>
    </location>
</feature>
<feature type="region of interest" description="Disordered" evidence="22">
    <location>
        <begin position="2714"/>
        <end position="2743"/>
    </location>
</feature>
<dbReference type="PRINTS" id="PR00779">
    <property type="entry name" value="INSP3RECEPTR"/>
</dbReference>
<feature type="region of interest" description="Disordered" evidence="22">
    <location>
        <begin position="1131"/>
        <end position="1163"/>
    </location>
</feature>
<accession>A0A4W2DLR7</accession>
<keyword evidence="8" id="KW-0677">Repeat</keyword>
<comment type="subcellular location">
    <subcellularLocation>
        <location evidence="2">Cytoplasmic vesicle</location>
        <location evidence="2">Secretory vesicle membrane</location>
        <topology evidence="2">Multi-pass membrane protein</topology>
    </subcellularLocation>
    <subcellularLocation>
        <location evidence="1 21">Endoplasmic reticulum membrane</location>
        <topology evidence="1 21">Multi-pass membrane protein</topology>
    </subcellularLocation>
</comment>
<dbReference type="PROSITE" id="PS50919">
    <property type="entry name" value="MIR"/>
    <property type="match status" value="4"/>
</dbReference>
<evidence type="ECO:0000256" key="16">
    <source>
        <dbReference type="ARBA" id="ARBA00023303"/>
    </source>
</evidence>
<keyword evidence="6 21" id="KW-0107">Calcium channel</keyword>
<evidence type="ECO:0000256" key="17">
    <source>
        <dbReference type="ARBA" id="ARBA00023329"/>
    </source>
</evidence>
<feature type="transmembrane region" description="Helical" evidence="21">
    <location>
        <begin position="2268"/>
        <end position="2290"/>
    </location>
</feature>
<dbReference type="SUPFAM" id="SSF100909">
    <property type="entry name" value="IP3 receptor type 1 binding core, domain 2"/>
    <property type="match status" value="2"/>
</dbReference>
<dbReference type="Pfam" id="PF01365">
    <property type="entry name" value="RYDR_ITPR"/>
    <property type="match status" value="2"/>
</dbReference>
<comment type="subunit">
    <text evidence="20">Homotetramer. Interacts with CABP1. Interacts with BOK; regulates ITPR2 expression. Interacts with BCL2L10. Interacts with TRPC4. Interacts with CHGA and CHGB.</text>
</comment>
<evidence type="ECO:0000256" key="19">
    <source>
        <dbReference type="ARBA" id="ARBA00059076"/>
    </source>
</evidence>
<dbReference type="FunFam" id="2.80.10.50:FF:000005">
    <property type="entry name" value="Inositol 1,4,5-trisphosphate receptor type 2"/>
    <property type="match status" value="1"/>
</dbReference>
<feature type="region of interest" description="Disordered" evidence="22">
    <location>
        <begin position="1926"/>
        <end position="1946"/>
    </location>
</feature>
<feature type="region of interest" description="Disordered" evidence="22">
    <location>
        <begin position="1745"/>
        <end position="1781"/>
    </location>
</feature>
<dbReference type="InterPro" id="IPR036300">
    <property type="entry name" value="MIR_dom_sf"/>
</dbReference>
<comment type="similarity">
    <text evidence="3 21">Belongs to the InsP3 receptor family.</text>
</comment>
<dbReference type="InterPro" id="IPR014821">
    <property type="entry name" value="Ins145_P3_rcpt"/>
</dbReference>
<keyword evidence="12 21" id="KW-0406">Ion transport</keyword>
<dbReference type="PANTHER" id="PTHR45816:SF2">
    <property type="entry name" value="INOSITOL 1,4,5-TRISPHOSPHATE RECEPTOR"/>
    <property type="match status" value="1"/>
</dbReference>
<reference evidence="24" key="2">
    <citation type="submission" date="2025-08" db="UniProtKB">
        <authorList>
            <consortium name="Ensembl"/>
        </authorList>
    </citation>
    <scope>IDENTIFICATION</scope>
</reference>
<evidence type="ECO:0000256" key="15">
    <source>
        <dbReference type="ARBA" id="ARBA00023286"/>
    </source>
</evidence>
<feature type="compositionally biased region" description="Basic and acidic residues" evidence="22">
    <location>
        <begin position="1876"/>
        <end position="1890"/>
    </location>
</feature>
<evidence type="ECO:0000256" key="5">
    <source>
        <dbReference type="ARBA" id="ARBA00022568"/>
    </source>
</evidence>
<dbReference type="Pfam" id="PF00520">
    <property type="entry name" value="Ion_trans"/>
    <property type="match status" value="1"/>
</dbReference>
<dbReference type="GO" id="GO:0005789">
    <property type="term" value="C:endoplasmic reticulum membrane"/>
    <property type="evidence" value="ECO:0007669"/>
    <property type="project" value="UniProtKB-SubCell"/>
</dbReference>
<dbReference type="GO" id="GO:0070679">
    <property type="term" value="F:inositol 1,4,5 trisphosphate binding"/>
    <property type="evidence" value="ECO:0007669"/>
    <property type="project" value="UniProtKB-UniRule"/>
</dbReference>
<evidence type="ECO:0000256" key="9">
    <source>
        <dbReference type="ARBA" id="ARBA00022824"/>
    </source>
</evidence>
<feature type="region of interest" description="Disordered" evidence="22">
    <location>
        <begin position="1697"/>
        <end position="1724"/>
    </location>
</feature>
<evidence type="ECO:0000256" key="2">
    <source>
        <dbReference type="ARBA" id="ARBA00004638"/>
    </source>
</evidence>
<gene>
    <name evidence="24" type="primary">ITPR1</name>
</gene>
<evidence type="ECO:0000256" key="7">
    <source>
        <dbReference type="ARBA" id="ARBA00022692"/>
    </source>
</evidence>
<keyword evidence="7 21" id="KW-0812">Transmembrane</keyword>
<dbReference type="Gene3D" id="1.10.287.70">
    <property type="match status" value="1"/>
</dbReference>
<evidence type="ECO:0000256" key="6">
    <source>
        <dbReference type="ARBA" id="ARBA00022673"/>
    </source>
</evidence>
<dbReference type="FunFam" id="2.80.10.50:FF:000002">
    <property type="entry name" value="Inositol 1,4,5-trisphosphate receptor type 2"/>
    <property type="match status" value="1"/>
</dbReference>
<keyword evidence="25" id="KW-1185">Reference proteome</keyword>
<feature type="compositionally biased region" description="Low complexity" evidence="22">
    <location>
        <begin position="999"/>
        <end position="1014"/>
    </location>
</feature>
<evidence type="ECO:0000256" key="3">
    <source>
        <dbReference type="ARBA" id="ARBA00009453"/>
    </source>
</evidence>
<feature type="domain" description="MIR" evidence="23">
    <location>
        <begin position="364"/>
        <end position="420"/>
    </location>
</feature>
<keyword evidence="9 21" id="KW-0256">Endoplasmic reticulum</keyword>
<feature type="region of interest" description="Disordered" evidence="22">
    <location>
        <begin position="1875"/>
        <end position="1899"/>
    </location>
</feature>
<evidence type="ECO:0000256" key="22">
    <source>
        <dbReference type="SAM" id="MobiDB-lite"/>
    </source>
</evidence>
<feature type="transmembrane region" description="Helical" evidence="21">
    <location>
        <begin position="2564"/>
        <end position="2587"/>
    </location>
</feature>
<evidence type="ECO:0000256" key="18">
    <source>
        <dbReference type="ARBA" id="ARBA00036634"/>
    </source>
</evidence>
<reference evidence="24 25" key="1">
    <citation type="submission" date="2018-11" db="EMBL/GenBank/DDBJ databases">
        <title>Haplotype-resolved cattle genomes.</title>
        <authorList>
            <person name="Low W.Y."/>
            <person name="Tearle R."/>
            <person name="Bickhart D.M."/>
            <person name="Rosen B.D."/>
            <person name="Koren S."/>
            <person name="Rhie A."/>
            <person name="Hiendleder S."/>
            <person name="Phillippy A.M."/>
            <person name="Smith T.P.L."/>
            <person name="Williams J.L."/>
        </authorList>
    </citation>
    <scope>NUCLEOTIDE SEQUENCE [LARGE SCALE GENOMIC DNA]</scope>
</reference>
<evidence type="ECO:0000256" key="21">
    <source>
        <dbReference type="RuleBase" id="RU368044"/>
    </source>
</evidence>
<dbReference type="InterPro" id="IPR016093">
    <property type="entry name" value="MIR_motif"/>
</dbReference>
<feature type="compositionally biased region" description="Gly residues" evidence="22">
    <location>
        <begin position="1764"/>
        <end position="1774"/>
    </location>
</feature>
<evidence type="ECO:0000256" key="12">
    <source>
        <dbReference type="ARBA" id="ARBA00023065"/>
    </source>
</evidence>
<keyword evidence="11 21" id="KW-1133">Transmembrane helix</keyword>
<keyword evidence="16 21" id="KW-0407">Ion channel</keyword>
<dbReference type="Pfam" id="PF08454">
    <property type="entry name" value="RIH_assoc"/>
    <property type="match status" value="1"/>
</dbReference>
<dbReference type="InterPro" id="IPR015925">
    <property type="entry name" value="Ryanodine_IP3_receptor"/>
</dbReference>
<reference evidence="24" key="3">
    <citation type="submission" date="2025-09" db="UniProtKB">
        <authorList>
            <consortium name="Ensembl"/>
        </authorList>
    </citation>
    <scope>IDENTIFICATION</scope>
</reference>
<dbReference type="SMART" id="SM00472">
    <property type="entry name" value="MIR"/>
    <property type="match status" value="4"/>
</dbReference>
<proteinExistence type="inferred from homology"/>
<dbReference type="GO" id="GO:0005791">
    <property type="term" value="C:rough endoplasmic reticulum"/>
    <property type="evidence" value="ECO:0007669"/>
    <property type="project" value="UniProtKB-ARBA"/>
</dbReference>
<dbReference type="Gene3D" id="1.25.10.30">
    <property type="entry name" value="IP3 receptor type 1 binding core, RIH domain"/>
    <property type="match status" value="1"/>
</dbReference>
<dbReference type="FunFam" id="1.25.10.30:FF:000001">
    <property type="entry name" value="Inositol 1,4,5-trisphosphate receptor, type 2"/>
    <property type="match status" value="1"/>
</dbReference>
<keyword evidence="17" id="KW-0968">Cytoplasmic vesicle</keyword>
<evidence type="ECO:0000313" key="24">
    <source>
        <dbReference type="Ensembl" id="ENSBIXP00000027264.1"/>
    </source>
</evidence>
<dbReference type="Gene3D" id="2.80.10.50">
    <property type="match status" value="2"/>
</dbReference>
<keyword evidence="13 21" id="KW-0472">Membrane</keyword>
<dbReference type="GO" id="GO:0051209">
    <property type="term" value="P:release of sequestered calcium ion into cytosol"/>
    <property type="evidence" value="ECO:0007669"/>
    <property type="project" value="UniProtKB-UniRule"/>
</dbReference>
<feature type="region of interest" description="Disordered" evidence="22">
    <location>
        <begin position="999"/>
        <end position="1020"/>
    </location>
</feature>
<comment type="function">
    <text evidence="19">Inositol 1,4,5-trisphosphate-gated calcium channel that upon inositol 1,4,5-trisphosphate binding transports calcium from the endoplasmic reticulum lumen to cytoplasm. Exists in two states; a long-lived closed state where the channel is essentially 'parked' with only very rare visits to an open state and that ligands facilitate the transition from the 'parked' state into a 'drive' mode represented by periods of bursting activity.</text>
</comment>
<feature type="transmembrane region" description="Helical" evidence="21">
    <location>
        <begin position="2302"/>
        <end position="2320"/>
    </location>
</feature>
<evidence type="ECO:0000256" key="10">
    <source>
        <dbReference type="ARBA" id="ARBA00022837"/>
    </source>
</evidence>
<protein>
    <recommendedName>
        <fullName evidence="21">Inositol 1,4,5-trisphosphate receptor</fullName>
    </recommendedName>
</protein>
<keyword evidence="10 21" id="KW-0106">Calcium</keyword>
<dbReference type="PANTHER" id="PTHR45816">
    <property type="entry name" value="MIR DOMAIN-CONTAINING PROTEIN"/>
    <property type="match status" value="1"/>
</dbReference>
<name>A0A4W2DLR7_BOBOX</name>
<dbReference type="Ensembl" id="ENSBIXT00000013901.1">
    <property type="protein sequence ID" value="ENSBIXP00000027264.1"/>
    <property type="gene ID" value="ENSBIXG00000028476.1"/>
</dbReference>
<dbReference type="SUPFAM" id="SSF82109">
    <property type="entry name" value="MIR domain"/>
    <property type="match status" value="2"/>
</dbReference>
<comment type="function">
    <text evidence="21">Receptor for inositol 1,4,5-trisphosphate, a second messenger that mediates the release of intracellular calcium.</text>
</comment>
<dbReference type="InterPro" id="IPR000493">
    <property type="entry name" value="InsP3_rcpt"/>
</dbReference>
<dbReference type="GO" id="GO:0030141">
    <property type="term" value="C:secretory granule"/>
    <property type="evidence" value="ECO:0007669"/>
    <property type="project" value="UniProtKB-ARBA"/>
</dbReference>
<keyword evidence="15 21" id="KW-1071">Ligand-gated ion channel</keyword>
<evidence type="ECO:0000256" key="14">
    <source>
        <dbReference type="ARBA" id="ARBA00023170"/>
    </source>
</evidence>
<dbReference type="Pfam" id="PF08709">
    <property type="entry name" value="Ins145_P3_rec"/>
    <property type="match status" value="1"/>
</dbReference>
<evidence type="ECO:0000256" key="13">
    <source>
        <dbReference type="ARBA" id="ARBA00023136"/>
    </source>
</evidence>
<feature type="compositionally biased region" description="Low complexity" evidence="22">
    <location>
        <begin position="1752"/>
        <end position="1762"/>
    </location>
</feature>
<evidence type="ECO:0000256" key="1">
    <source>
        <dbReference type="ARBA" id="ARBA00004477"/>
    </source>
</evidence>
<dbReference type="InterPro" id="IPR005821">
    <property type="entry name" value="Ion_trans_dom"/>
</dbReference>
<dbReference type="Pfam" id="PF02815">
    <property type="entry name" value="MIR"/>
    <property type="match status" value="1"/>
</dbReference>
<dbReference type="GO" id="GO:0030658">
    <property type="term" value="C:transport vesicle membrane"/>
    <property type="evidence" value="ECO:0007669"/>
    <property type="project" value="UniProtKB-SubCell"/>
</dbReference>
<feature type="compositionally biased region" description="Polar residues" evidence="22">
    <location>
        <begin position="1154"/>
        <end position="1163"/>
    </location>
</feature>
<feature type="transmembrane region" description="Helical" evidence="21">
    <location>
        <begin position="2389"/>
        <end position="2414"/>
    </location>
</feature>
<feature type="domain" description="MIR" evidence="23">
    <location>
        <begin position="294"/>
        <end position="358"/>
    </location>
</feature>
<evidence type="ECO:0000313" key="25">
    <source>
        <dbReference type="Proteomes" id="UP000314981"/>
    </source>
</evidence>
<keyword evidence="4 21" id="KW-0813">Transport</keyword>
<feature type="domain" description="MIR" evidence="23">
    <location>
        <begin position="231"/>
        <end position="287"/>
    </location>
</feature>
<organism evidence="24 25">
    <name type="scientific">Bos indicus x Bos taurus</name>
    <name type="common">Hybrid cattle</name>
    <dbReference type="NCBI Taxonomy" id="30522"/>
    <lineage>
        <taxon>Eukaryota</taxon>
        <taxon>Metazoa</taxon>
        <taxon>Chordata</taxon>
        <taxon>Craniata</taxon>
        <taxon>Vertebrata</taxon>
        <taxon>Euteleostomi</taxon>
        <taxon>Mammalia</taxon>
        <taxon>Eutheria</taxon>
        <taxon>Laurasiatheria</taxon>
        <taxon>Artiodactyla</taxon>
        <taxon>Ruminantia</taxon>
        <taxon>Pecora</taxon>
        <taxon>Bovidae</taxon>
        <taxon>Bovinae</taxon>
        <taxon>Bos</taxon>
    </lineage>
</organism>
<dbReference type="InterPro" id="IPR000699">
    <property type="entry name" value="RIH_dom"/>
</dbReference>
<feature type="transmembrane region" description="Helical" evidence="21">
    <location>
        <begin position="2434"/>
        <end position="2456"/>
    </location>
</feature>
<dbReference type="GO" id="GO:0005220">
    <property type="term" value="F:inositol 1,4,5-trisphosphate-gated calcium channel activity"/>
    <property type="evidence" value="ECO:0007669"/>
    <property type="project" value="UniProtKB-UniRule"/>
</dbReference>
<feature type="compositionally biased region" description="Basic and acidic residues" evidence="22">
    <location>
        <begin position="1143"/>
        <end position="1153"/>
    </location>
</feature>
<comment type="domain">
    <text evidence="21">The ITPR1 structure has a large solenoid CY assembly built around the central helical bundle made of the C-terminal domains from four ITPR1 subunits. The solenoid scaffold includes domains responsible for binding of ligands and regulatory proteins and is connected via an allosteric nexus at the cytosolic-membrane interface to the transmembrane channel assembly. Six transmembrane helices from each subunit form the central ion-conduction pore.</text>
</comment>